<dbReference type="FunFam" id="3.40.50.720:FF:000255">
    <property type="entry name" value="Methylenetetrahydrofolate dehydrogenase"/>
    <property type="match status" value="1"/>
</dbReference>
<dbReference type="GO" id="GO:0005634">
    <property type="term" value="C:nucleus"/>
    <property type="evidence" value="ECO:0007669"/>
    <property type="project" value="UniProtKB-SubCell"/>
</dbReference>
<evidence type="ECO:0000256" key="13">
    <source>
        <dbReference type="ARBA" id="ARBA00074830"/>
    </source>
</evidence>
<dbReference type="InterPro" id="IPR046346">
    <property type="entry name" value="Aminoacid_DH-like_N_sf"/>
</dbReference>
<protein>
    <recommendedName>
        <fullName evidence="13">Methylenetetrahydrofolate dehydrogenase [NAD(+)]</fullName>
        <ecNumber evidence="12">1.5.1.15</ecNumber>
    </recommendedName>
</protein>
<dbReference type="InParanoid" id="A0A1D2VG03"/>
<dbReference type="RefSeq" id="XP_020046826.1">
    <property type="nucleotide sequence ID" value="XM_020193489.1"/>
</dbReference>
<name>A0A1D2VG03_9ASCO</name>
<evidence type="ECO:0000256" key="2">
    <source>
        <dbReference type="ARBA" id="ARBA00004496"/>
    </source>
</evidence>
<evidence type="ECO:0000256" key="1">
    <source>
        <dbReference type="ARBA" id="ARBA00004123"/>
    </source>
</evidence>
<keyword evidence="8" id="KW-0520">NAD</keyword>
<evidence type="ECO:0000259" key="16">
    <source>
        <dbReference type="Pfam" id="PF02882"/>
    </source>
</evidence>
<sequence length="371" mass="40790">MSAAAASSLPKTISVAGRTIFASNIAKQYINEVSLGVKKLRRSPTLVGFLASSDPAAKVYANWTGKTSESIGFKYSLKQVAKEKLEEEIIKANNDPLVDGIMVYFPVFGGTQDQYIQEVVSMQKDVEGLNHQYISNMYKNIRFLNNDPNIKSILPCTPLAIVKILEYLRVYNNLLTYGNRLYGKNILIVNRSEIVGRPLAALLANDGATVYSVDLTGIQRFTRGKGLRLIQHQVSDVFDLSLKEIALSSDVIITGVPSPNYKFPTEYINDGTICINFSSENNFNPDVKEKASLYVPKIGKVTIAMLLRNLLRLIENKTQSANSIDSSISNPASDISSNQTKNPTNPPPSSQVQKPIMISKATDTSDLNLSS</sequence>
<dbReference type="PANTHER" id="PTHR48099">
    <property type="entry name" value="C-1-TETRAHYDROFOLATE SYNTHASE, CYTOPLASMIC-RELATED"/>
    <property type="match status" value="1"/>
</dbReference>
<dbReference type="Pfam" id="PF00763">
    <property type="entry name" value="THF_DHG_CYH"/>
    <property type="match status" value="1"/>
</dbReference>
<dbReference type="InterPro" id="IPR000672">
    <property type="entry name" value="THF_DH/CycHdrlase"/>
</dbReference>
<dbReference type="FunFam" id="3.40.50.10860:FF:000012">
    <property type="entry name" value="Methylenetetrahydrofolate dehydrogenase [NAD(+)]"/>
    <property type="match status" value="1"/>
</dbReference>
<evidence type="ECO:0000256" key="4">
    <source>
        <dbReference type="ARBA" id="ARBA00022490"/>
    </source>
</evidence>
<evidence type="ECO:0000256" key="5">
    <source>
        <dbReference type="ARBA" id="ARBA00022563"/>
    </source>
</evidence>
<dbReference type="OrthoDB" id="41403at2759"/>
<dbReference type="PRINTS" id="PR00085">
    <property type="entry name" value="THFDHDRGNASE"/>
</dbReference>
<dbReference type="Proteomes" id="UP000095038">
    <property type="component" value="Unassembled WGS sequence"/>
</dbReference>
<comment type="function">
    <text evidence="10">Catalyzes oxidation of cytoplasmic one-carbon units for purine biosynthesis.</text>
</comment>
<dbReference type="Gene3D" id="3.40.50.720">
    <property type="entry name" value="NAD(P)-binding Rossmann-like Domain"/>
    <property type="match status" value="1"/>
</dbReference>
<comment type="subcellular location">
    <subcellularLocation>
        <location evidence="2">Cytoplasm</location>
    </subcellularLocation>
    <subcellularLocation>
        <location evidence="1">Nucleus</location>
    </subcellularLocation>
</comment>
<evidence type="ECO:0000256" key="12">
    <source>
        <dbReference type="ARBA" id="ARBA00066980"/>
    </source>
</evidence>
<dbReference type="GO" id="GO:0004488">
    <property type="term" value="F:methylenetetrahydrofolate dehydrogenase (NADP+) activity"/>
    <property type="evidence" value="ECO:0007669"/>
    <property type="project" value="InterPro"/>
</dbReference>
<feature type="region of interest" description="Disordered" evidence="14">
    <location>
        <begin position="322"/>
        <end position="371"/>
    </location>
</feature>
<keyword evidence="6" id="KW-0658">Purine biosynthesis</keyword>
<evidence type="ECO:0000256" key="8">
    <source>
        <dbReference type="ARBA" id="ARBA00023027"/>
    </source>
</evidence>
<dbReference type="EC" id="1.5.1.15" evidence="12"/>
<feature type="compositionally biased region" description="Low complexity" evidence="14">
    <location>
        <begin position="322"/>
        <end position="338"/>
    </location>
</feature>
<accession>A0A1D2VG03</accession>
<organism evidence="17 18">
    <name type="scientific">Ascoidea rubescens DSM 1968</name>
    <dbReference type="NCBI Taxonomy" id="1344418"/>
    <lineage>
        <taxon>Eukaryota</taxon>
        <taxon>Fungi</taxon>
        <taxon>Dikarya</taxon>
        <taxon>Ascomycota</taxon>
        <taxon>Saccharomycotina</taxon>
        <taxon>Saccharomycetes</taxon>
        <taxon>Ascoideaceae</taxon>
        <taxon>Ascoidea</taxon>
    </lineage>
</organism>
<dbReference type="SUPFAM" id="SSF53223">
    <property type="entry name" value="Aminoacid dehydrogenase-like, N-terminal domain"/>
    <property type="match status" value="1"/>
</dbReference>
<dbReference type="SUPFAM" id="SSF51735">
    <property type="entry name" value="NAD(P)-binding Rossmann-fold domains"/>
    <property type="match status" value="1"/>
</dbReference>
<dbReference type="GO" id="GO:0006730">
    <property type="term" value="P:one-carbon metabolic process"/>
    <property type="evidence" value="ECO:0007669"/>
    <property type="project" value="UniProtKB-KW"/>
</dbReference>
<dbReference type="CDD" id="cd01079">
    <property type="entry name" value="NAD_bind_m-THF_DH"/>
    <property type="match status" value="1"/>
</dbReference>
<comment type="subunit">
    <text evidence="3">Homodimer.</text>
</comment>
<keyword evidence="5" id="KW-0554">One-carbon metabolism</keyword>
<dbReference type="PANTHER" id="PTHR48099:SF3">
    <property type="entry name" value="METHYLENETETRAHYDROFOLATE DEHYDROGENASE [NAD(+)]"/>
    <property type="match status" value="1"/>
</dbReference>
<reference evidence="18" key="1">
    <citation type="submission" date="2016-05" db="EMBL/GenBank/DDBJ databases">
        <title>Comparative genomics of biotechnologically important yeasts.</title>
        <authorList>
            <consortium name="DOE Joint Genome Institute"/>
            <person name="Riley R."/>
            <person name="Haridas S."/>
            <person name="Wolfe K.H."/>
            <person name="Lopes M.R."/>
            <person name="Hittinger C.T."/>
            <person name="Goker M."/>
            <person name="Salamov A."/>
            <person name="Wisecaver J."/>
            <person name="Long T.M."/>
            <person name="Aerts A.L."/>
            <person name="Barry K."/>
            <person name="Choi C."/>
            <person name="Clum A."/>
            <person name="Coughlan A.Y."/>
            <person name="Deshpande S."/>
            <person name="Douglass A.P."/>
            <person name="Hanson S.J."/>
            <person name="Klenk H.-P."/>
            <person name="Labutti K."/>
            <person name="Lapidus A."/>
            <person name="Lindquist E."/>
            <person name="Lipzen A."/>
            <person name="Meier-Kolthoff J.P."/>
            <person name="Ohm R.A."/>
            <person name="Otillar R.P."/>
            <person name="Pangilinan J."/>
            <person name="Peng Y."/>
            <person name="Rokas A."/>
            <person name="Rosa C.A."/>
            <person name="Scheuner C."/>
            <person name="Sibirny A.A."/>
            <person name="Slot J.C."/>
            <person name="Stielow J.B."/>
            <person name="Sun H."/>
            <person name="Kurtzman C.P."/>
            <person name="Blackwell M."/>
            <person name="Grigoriev I.V."/>
            <person name="Jeffries T.W."/>
        </authorList>
    </citation>
    <scope>NUCLEOTIDE SEQUENCE [LARGE SCALE GENOMIC DNA]</scope>
    <source>
        <strain evidence="18">DSM 1968</strain>
    </source>
</reference>
<proteinExistence type="inferred from homology"/>
<dbReference type="InterPro" id="IPR035812">
    <property type="entry name" value="m-THF_DH_NAD-bd"/>
</dbReference>
<evidence type="ECO:0000256" key="11">
    <source>
        <dbReference type="ARBA" id="ARBA00061364"/>
    </source>
</evidence>
<evidence type="ECO:0000313" key="17">
    <source>
        <dbReference type="EMBL" id="ODV60519.1"/>
    </source>
</evidence>
<dbReference type="Gene3D" id="3.40.50.10860">
    <property type="entry name" value="Leucine Dehydrogenase, chain A, domain 1"/>
    <property type="match status" value="1"/>
</dbReference>
<evidence type="ECO:0000256" key="14">
    <source>
        <dbReference type="SAM" id="MobiDB-lite"/>
    </source>
</evidence>
<dbReference type="GO" id="GO:0006164">
    <property type="term" value="P:purine nucleotide biosynthetic process"/>
    <property type="evidence" value="ECO:0007669"/>
    <property type="project" value="UniProtKB-KW"/>
</dbReference>
<keyword evidence="17" id="KW-0378">Hydrolase</keyword>
<feature type="domain" description="Tetrahydrofolate dehydrogenase/cyclohydrolase NAD(P)-binding" evidence="16">
    <location>
        <begin position="155"/>
        <end position="214"/>
    </location>
</feature>
<keyword evidence="9" id="KW-0539">Nucleus</keyword>
<dbReference type="InterPro" id="IPR036291">
    <property type="entry name" value="NAD(P)-bd_dom_sf"/>
</dbReference>
<evidence type="ECO:0000256" key="7">
    <source>
        <dbReference type="ARBA" id="ARBA00023002"/>
    </source>
</evidence>
<evidence type="ECO:0000313" key="18">
    <source>
        <dbReference type="Proteomes" id="UP000095038"/>
    </source>
</evidence>
<dbReference type="AlphaFoldDB" id="A0A1D2VG03"/>
<dbReference type="Pfam" id="PF02882">
    <property type="entry name" value="THF_DHG_CYH_C"/>
    <property type="match status" value="1"/>
</dbReference>
<keyword evidence="7" id="KW-0560">Oxidoreductase</keyword>
<dbReference type="GO" id="GO:0009113">
    <property type="term" value="P:purine nucleobase biosynthetic process"/>
    <property type="evidence" value="ECO:0007669"/>
    <property type="project" value="EnsemblFungi"/>
</dbReference>
<dbReference type="GeneID" id="30967125"/>
<dbReference type="GO" id="GO:0005829">
    <property type="term" value="C:cytosol"/>
    <property type="evidence" value="ECO:0007669"/>
    <property type="project" value="EnsemblFungi"/>
</dbReference>
<evidence type="ECO:0000259" key="15">
    <source>
        <dbReference type="Pfam" id="PF00763"/>
    </source>
</evidence>
<dbReference type="FunCoup" id="A0A1D2VG03">
    <property type="interactions" value="276"/>
</dbReference>
<evidence type="ECO:0000256" key="10">
    <source>
        <dbReference type="ARBA" id="ARBA00053076"/>
    </source>
</evidence>
<dbReference type="STRING" id="1344418.A0A1D2VG03"/>
<comment type="similarity">
    <text evidence="11">Belongs to the tetrahydrofolate dehydrogenase/cyclohydrolase family.</text>
</comment>
<dbReference type="GO" id="GO:0016787">
    <property type="term" value="F:hydrolase activity"/>
    <property type="evidence" value="ECO:0007669"/>
    <property type="project" value="UniProtKB-KW"/>
</dbReference>
<keyword evidence="4" id="KW-0963">Cytoplasm</keyword>
<dbReference type="GO" id="GO:0009396">
    <property type="term" value="P:folic acid-containing compound biosynthetic process"/>
    <property type="evidence" value="ECO:0007669"/>
    <property type="project" value="EnsemblFungi"/>
</dbReference>
<evidence type="ECO:0000256" key="6">
    <source>
        <dbReference type="ARBA" id="ARBA00022755"/>
    </source>
</evidence>
<feature type="domain" description="Tetrahydrofolate dehydrogenase/cyclohydrolase catalytic" evidence="15">
    <location>
        <begin position="23"/>
        <end position="127"/>
    </location>
</feature>
<evidence type="ECO:0000256" key="3">
    <source>
        <dbReference type="ARBA" id="ARBA00011738"/>
    </source>
</evidence>
<gene>
    <name evidence="17" type="ORF">ASCRUDRAFT_76489</name>
</gene>
<evidence type="ECO:0000256" key="9">
    <source>
        <dbReference type="ARBA" id="ARBA00023242"/>
    </source>
</evidence>
<keyword evidence="18" id="KW-1185">Reference proteome</keyword>
<dbReference type="EMBL" id="KV454482">
    <property type="protein sequence ID" value="ODV60519.1"/>
    <property type="molecule type" value="Genomic_DNA"/>
</dbReference>
<dbReference type="GO" id="GO:0004487">
    <property type="term" value="F:methylenetetrahydrofolate dehydrogenase (NAD+) activity"/>
    <property type="evidence" value="ECO:0007669"/>
    <property type="project" value="UniProtKB-EC"/>
</dbReference>
<dbReference type="InterPro" id="IPR020630">
    <property type="entry name" value="THF_DH/CycHdrlase_cat_dom"/>
</dbReference>
<feature type="compositionally biased region" description="Polar residues" evidence="14">
    <location>
        <begin position="361"/>
        <end position="371"/>
    </location>
</feature>
<dbReference type="InterPro" id="IPR020631">
    <property type="entry name" value="THF_DH/CycHdrlase_NAD-bd_dom"/>
</dbReference>